<organism evidence="1 2">
    <name type="scientific">Candidatus Kaiserbacteria bacterium CG_4_9_14_0_2_um_filter_41_32</name>
    <dbReference type="NCBI Taxonomy" id="1974601"/>
    <lineage>
        <taxon>Bacteria</taxon>
        <taxon>Candidatus Kaiseribacteriota</taxon>
    </lineage>
</organism>
<dbReference type="Proteomes" id="UP000230391">
    <property type="component" value="Unassembled WGS sequence"/>
</dbReference>
<gene>
    <name evidence="1" type="ORF">CO026_00525</name>
</gene>
<dbReference type="EMBL" id="PFRD01000027">
    <property type="protein sequence ID" value="PJC56395.1"/>
    <property type="molecule type" value="Genomic_DNA"/>
</dbReference>
<protein>
    <recommendedName>
        <fullName evidence="3">DUF218 domain-containing protein</fullName>
    </recommendedName>
</protein>
<comment type="caution">
    <text evidence="1">The sequence shown here is derived from an EMBL/GenBank/DDBJ whole genome shotgun (WGS) entry which is preliminary data.</text>
</comment>
<evidence type="ECO:0000313" key="1">
    <source>
        <dbReference type="EMBL" id="PJC56395.1"/>
    </source>
</evidence>
<proteinExistence type="predicted"/>
<dbReference type="AlphaFoldDB" id="A0A2M8FFL4"/>
<evidence type="ECO:0008006" key="3">
    <source>
        <dbReference type="Google" id="ProtNLM"/>
    </source>
</evidence>
<sequence>MKKKVVVLFPLANDVQESLGVWTEIGPNSKERINSIWHFDHSAWPSSRLVWLFSAGTDAKHSDGRTLAELGKEYVQQHLEHISRYPDGNVVNHNNKEVFGTKPEFIWGMRELLRLYPLNQYILIVVMGTQRRHMPRVKWIVKRYGPRGVSFHFLITSQTKEVPLWREALSWVKLYLGDGWLGELIQRFRRSVTNSFDRA</sequence>
<name>A0A2M8FFL4_9BACT</name>
<evidence type="ECO:0000313" key="2">
    <source>
        <dbReference type="Proteomes" id="UP000230391"/>
    </source>
</evidence>
<reference evidence="2" key="1">
    <citation type="submission" date="2017-09" db="EMBL/GenBank/DDBJ databases">
        <title>Depth-based differentiation of microbial function through sediment-hosted aquifers and enrichment of novel symbionts in the deep terrestrial subsurface.</title>
        <authorList>
            <person name="Probst A.J."/>
            <person name="Ladd B."/>
            <person name="Jarett J.K."/>
            <person name="Geller-Mcgrath D.E."/>
            <person name="Sieber C.M.K."/>
            <person name="Emerson J.B."/>
            <person name="Anantharaman K."/>
            <person name="Thomas B.C."/>
            <person name="Malmstrom R."/>
            <person name="Stieglmeier M."/>
            <person name="Klingl A."/>
            <person name="Woyke T."/>
            <person name="Ryan C.M."/>
            <person name="Banfield J.F."/>
        </authorList>
    </citation>
    <scope>NUCLEOTIDE SEQUENCE [LARGE SCALE GENOMIC DNA]</scope>
</reference>
<accession>A0A2M8FFL4</accession>